<dbReference type="InterPro" id="IPR029017">
    <property type="entry name" value="Enolase-like_N"/>
</dbReference>
<evidence type="ECO:0000256" key="1">
    <source>
        <dbReference type="SAM" id="MobiDB-lite"/>
    </source>
</evidence>
<dbReference type="AlphaFoldDB" id="A0A7J4ITN6"/>
<dbReference type="Gene3D" id="3.30.390.10">
    <property type="entry name" value="Enolase-like, N-terminal domain"/>
    <property type="match status" value="1"/>
</dbReference>
<gene>
    <name evidence="2" type="ORF">HA237_02060</name>
</gene>
<evidence type="ECO:0000313" key="3">
    <source>
        <dbReference type="Proteomes" id="UP000577419"/>
    </source>
</evidence>
<evidence type="ECO:0000313" key="2">
    <source>
        <dbReference type="EMBL" id="HIH08134.1"/>
    </source>
</evidence>
<name>A0A7J4ITN6_9ARCH</name>
<dbReference type="EMBL" id="DUFG01000013">
    <property type="protein sequence ID" value="HIH08134.1"/>
    <property type="molecule type" value="Genomic_DNA"/>
</dbReference>
<dbReference type="Proteomes" id="UP000577419">
    <property type="component" value="Unassembled WGS sequence"/>
</dbReference>
<organism evidence="2 3">
    <name type="scientific">Candidatus Iainarchaeum sp</name>
    <dbReference type="NCBI Taxonomy" id="3101447"/>
    <lineage>
        <taxon>Archaea</taxon>
        <taxon>Candidatus Iainarchaeota</taxon>
        <taxon>Candidatus Iainarchaeia</taxon>
        <taxon>Candidatus Iainarchaeales</taxon>
        <taxon>Candidatus Iainarchaeaceae</taxon>
        <taxon>Candidatus Iainarchaeum</taxon>
    </lineage>
</organism>
<accession>A0A7J4ITN6</accession>
<proteinExistence type="predicted"/>
<reference evidence="3" key="1">
    <citation type="journal article" date="2020" name="bioRxiv">
        <title>A rank-normalized archaeal taxonomy based on genome phylogeny resolves widespread incomplete and uneven classifications.</title>
        <authorList>
            <person name="Rinke C."/>
            <person name="Chuvochina M."/>
            <person name="Mussig A.J."/>
            <person name="Chaumeil P.-A."/>
            <person name="Waite D.W."/>
            <person name="Whitman W.B."/>
            <person name="Parks D.H."/>
            <person name="Hugenholtz P."/>
        </authorList>
    </citation>
    <scope>NUCLEOTIDE SEQUENCE [LARGE SCALE GENOMIC DNA]</scope>
</reference>
<comment type="caution">
    <text evidence="2">The sequence shown here is derived from an EMBL/GenBank/DDBJ whole genome shotgun (WGS) entry which is preliminary data.</text>
</comment>
<protein>
    <submittedName>
        <fullName evidence="2">Uncharacterized protein</fullName>
    </submittedName>
</protein>
<feature type="region of interest" description="Disordered" evidence="1">
    <location>
        <begin position="90"/>
        <end position="136"/>
    </location>
</feature>
<sequence length="271" mass="31143">MAKTYKRSATRALKKQIKSLKKEGTKIKSKTSKLDVELKKLKDGLEKLKGKGVKKKQLSRYNLFIRDQLKKGRTFVQAVRLWKRAEKATRVLRKKPSTKSKTVKPKSVPKKKSAGHKTAKKAKSSKAKTKPARKKITKKVIRKVKVPTVITKFKPRIIEKDVLSKEKIDQIVSRLDEKQKSMIDSIMLQMKYPKQAMVSESAVVPSDEEIAIKLTRLYFREIAQLGFKRGLELDAIINAYLYSLARVQRMGFESQEIIDAIRKSEISRKAF</sequence>